<keyword evidence="3" id="KW-1185">Reference proteome</keyword>
<feature type="compositionally biased region" description="Low complexity" evidence="1">
    <location>
        <begin position="15"/>
        <end position="24"/>
    </location>
</feature>
<sequence>METQSSERTRGNRLTAPPANANTASNDRPSPAAGAPRTERKKCTAKLPKDNSDDDDDHDDKNIQVLALHVWLTSLPGRRGRPPTT</sequence>
<comment type="caution">
    <text evidence="2">The sequence shown here is derived from an EMBL/GenBank/DDBJ whole genome shotgun (WGS) entry which is preliminary data.</text>
</comment>
<reference evidence="2" key="1">
    <citation type="journal article" date="2023" name="Science">
        <title>Genome structures resolve the early diversification of teleost fishes.</title>
        <authorList>
            <person name="Parey E."/>
            <person name="Louis A."/>
            <person name="Montfort J."/>
            <person name="Bouchez O."/>
            <person name="Roques C."/>
            <person name="Iampietro C."/>
            <person name="Lluch J."/>
            <person name="Castinel A."/>
            <person name="Donnadieu C."/>
            <person name="Desvignes T."/>
            <person name="Floi Bucao C."/>
            <person name="Jouanno E."/>
            <person name="Wen M."/>
            <person name="Mejri S."/>
            <person name="Dirks R."/>
            <person name="Jansen H."/>
            <person name="Henkel C."/>
            <person name="Chen W.J."/>
            <person name="Zahm M."/>
            <person name="Cabau C."/>
            <person name="Klopp C."/>
            <person name="Thompson A.W."/>
            <person name="Robinson-Rechavi M."/>
            <person name="Braasch I."/>
            <person name="Lecointre G."/>
            <person name="Bobe J."/>
            <person name="Postlethwait J.H."/>
            <person name="Berthelot C."/>
            <person name="Roest Crollius H."/>
            <person name="Guiguen Y."/>
        </authorList>
    </citation>
    <scope>NUCLEOTIDE SEQUENCE</scope>
    <source>
        <strain evidence="2">NC1722</strain>
    </source>
</reference>
<evidence type="ECO:0000313" key="2">
    <source>
        <dbReference type="EMBL" id="KAJ8386781.1"/>
    </source>
</evidence>
<evidence type="ECO:0000313" key="3">
    <source>
        <dbReference type="Proteomes" id="UP001221898"/>
    </source>
</evidence>
<feature type="compositionally biased region" description="Basic and acidic residues" evidence="1">
    <location>
        <begin position="1"/>
        <end position="10"/>
    </location>
</feature>
<dbReference type="AlphaFoldDB" id="A0AAD7RPU2"/>
<accession>A0AAD7RPU2</accession>
<dbReference type="EMBL" id="JAINUG010000223">
    <property type="protein sequence ID" value="KAJ8386781.1"/>
    <property type="molecule type" value="Genomic_DNA"/>
</dbReference>
<gene>
    <name evidence="2" type="ORF">AAFF_G00167300</name>
</gene>
<protein>
    <submittedName>
        <fullName evidence="2">Uncharacterized protein</fullName>
    </submittedName>
</protein>
<name>A0AAD7RPU2_9TELE</name>
<feature type="compositionally biased region" description="Basic and acidic residues" evidence="1">
    <location>
        <begin position="37"/>
        <end position="51"/>
    </location>
</feature>
<proteinExistence type="predicted"/>
<dbReference type="Proteomes" id="UP001221898">
    <property type="component" value="Unassembled WGS sequence"/>
</dbReference>
<evidence type="ECO:0000256" key="1">
    <source>
        <dbReference type="SAM" id="MobiDB-lite"/>
    </source>
</evidence>
<feature type="region of interest" description="Disordered" evidence="1">
    <location>
        <begin position="1"/>
        <end position="61"/>
    </location>
</feature>
<organism evidence="2 3">
    <name type="scientific">Aldrovandia affinis</name>
    <dbReference type="NCBI Taxonomy" id="143900"/>
    <lineage>
        <taxon>Eukaryota</taxon>
        <taxon>Metazoa</taxon>
        <taxon>Chordata</taxon>
        <taxon>Craniata</taxon>
        <taxon>Vertebrata</taxon>
        <taxon>Euteleostomi</taxon>
        <taxon>Actinopterygii</taxon>
        <taxon>Neopterygii</taxon>
        <taxon>Teleostei</taxon>
        <taxon>Notacanthiformes</taxon>
        <taxon>Halosauridae</taxon>
        <taxon>Aldrovandia</taxon>
    </lineage>
</organism>